<keyword evidence="3" id="KW-1185">Reference proteome</keyword>
<evidence type="ECO:0000313" key="2">
    <source>
        <dbReference type="EMBL" id="OCH89221.1"/>
    </source>
</evidence>
<evidence type="ECO:0000313" key="3">
    <source>
        <dbReference type="Proteomes" id="UP000250043"/>
    </source>
</evidence>
<name>A0A8E2AQS9_9APHY</name>
<sequence length="207" mass="22408">MPLRVLLPARQHQSRPSTLPQAPRVRRAHTYISFADRNSTKCFCALSSADARRSSYRLRRPSPSVVHLPGACSSAKPCEFVLIGTYSEPSQGESSSIPRMASLAHPTTVARQPRSRRDTAPASNSSPLAESSQSCAAGIRLLPASNAQPSHGGLMVSGRRSRLFCCPRKDVSRPGLGGSRWVAWRQALLVRDQAARLVVPGESPQES</sequence>
<dbReference type="Proteomes" id="UP000250043">
    <property type="component" value="Unassembled WGS sequence"/>
</dbReference>
<dbReference type="EMBL" id="KV722432">
    <property type="protein sequence ID" value="OCH89221.1"/>
    <property type="molecule type" value="Genomic_DNA"/>
</dbReference>
<gene>
    <name evidence="2" type="ORF">OBBRIDRAFT_34457</name>
</gene>
<organism evidence="2 3">
    <name type="scientific">Obba rivulosa</name>
    <dbReference type="NCBI Taxonomy" id="1052685"/>
    <lineage>
        <taxon>Eukaryota</taxon>
        <taxon>Fungi</taxon>
        <taxon>Dikarya</taxon>
        <taxon>Basidiomycota</taxon>
        <taxon>Agaricomycotina</taxon>
        <taxon>Agaricomycetes</taxon>
        <taxon>Polyporales</taxon>
        <taxon>Gelatoporiaceae</taxon>
        <taxon>Obba</taxon>
    </lineage>
</organism>
<proteinExistence type="predicted"/>
<evidence type="ECO:0000256" key="1">
    <source>
        <dbReference type="SAM" id="MobiDB-lite"/>
    </source>
</evidence>
<dbReference type="AlphaFoldDB" id="A0A8E2AQS9"/>
<feature type="region of interest" description="Disordered" evidence="1">
    <location>
        <begin position="104"/>
        <end position="131"/>
    </location>
</feature>
<accession>A0A8E2AQS9</accession>
<reference evidence="2 3" key="1">
    <citation type="submission" date="2016-07" db="EMBL/GenBank/DDBJ databases">
        <title>Draft genome of the white-rot fungus Obba rivulosa 3A-2.</title>
        <authorList>
            <consortium name="DOE Joint Genome Institute"/>
            <person name="Miettinen O."/>
            <person name="Riley R."/>
            <person name="Acob R."/>
            <person name="Barry K."/>
            <person name="Cullen D."/>
            <person name="De Vries R."/>
            <person name="Hainaut M."/>
            <person name="Hatakka A."/>
            <person name="Henrissat B."/>
            <person name="Hilden K."/>
            <person name="Kuo R."/>
            <person name="Labutti K."/>
            <person name="Lipzen A."/>
            <person name="Makela M.R."/>
            <person name="Sandor L."/>
            <person name="Spatafora J.W."/>
            <person name="Grigoriev I.V."/>
            <person name="Hibbett D.S."/>
        </authorList>
    </citation>
    <scope>NUCLEOTIDE SEQUENCE [LARGE SCALE GENOMIC DNA]</scope>
    <source>
        <strain evidence="2 3">3A-2</strain>
    </source>
</reference>
<feature type="compositionally biased region" description="Polar residues" evidence="1">
    <location>
        <begin position="121"/>
        <end position="131"/>
    </location>
</feature>
<protein>
    <submittedName>
        <fullName evidence="2">Uncharacterized protein</fullName>
    </submittedName>
</protein>